<evidence type="ECO:0000256" key="1">
    <source>
        <dbReference type="ARBA" id="ARBA00022729"/>
    </source>
</evidence>
<gene>
    <name evidence="7" type="ORF">MARGE09_P1190</name>
</gene>
<evidence type="ECO:0000256" key="4">
    <source>
        <dbReference type="ARBA" id="ARBA00023288"/>
    </source>
</evidence>
<dbReference type="RefSeq" id="WP_236986469.1">
    <property type="nucleotide sequence ID" value="NZ_AP023086.1"/>
</dbReference>
<dbReference type="EMBL" id="AP023086">
    <property type="protein sequence ID" value="BCD96990.1"/>
    <property type="molecule type" value="Genomic_DNA"/>
</dbReference>
<organism evidence="7 8">
    <name type="scientific">Marinagarivorans cellulosilyticus</name>
    <dbReference type="NCBI Taxonomy" id="2721545"/>
    <lineage>
        <taxon>Bacteria</taxon>
        <taxon>Pseudomonadati</taxon>
        <taxon>Pseudomonadota</taxon>
        <taxon>Gammaproteobacteria</taxon>
        <taxon>Cellvibrionales</taxon>
        <taxon>Cellvibrionaceae</taxon>
        <taxon>Marinagarivorans</taxon>
    </lineage>
</organism>
<dbReference type="Pfam" id="PF09864">
    <property type="entry name" value="MliC"/>
    <property type="match status" value="1"/>
</dbReference>
<keyword evidence="1 5" id="KW-0732">Signal</keyword>
<reference evidence="7 8" key="1">
    <citation type="journal article" date="2022" name="IScience">
        <title>An ultrasensitive nanofiber-based assay for enzymatic hydrolysis and deep-sea microbial degradation of cellulose.</title>
        <authorList>
            <person name="Tsudome M."/>
            <person name="Tachioka M."/>
            <person name="Miyazaki M."/>
            <person name="Uchimura K."/>
            <person name="Tsuda M."/>
            <person name="Takaki Y."/>
            <person name="Deguchi S."/>
        </authorList>
    </citation>
    <scope>NUCLEOTIDE SEQUENCE [LARGE SCALE GENOMIC DNA]</scope>
    <source>
        <strain evidence="7 8">GE09</strain>
    </source>
</reference>
<feature type="domain" description="C-type lysozyme inhibitor" evidence="6">
    <location>
        <begin position="109"/>
        <end position="183"/>
    </location>
</feature>
<sequence>MLWLSISTLTKTLRAMVLGGLVLALFSCAAAPTTQTEAPDKITYDMNSWRDVIPSNCARYFDGCNNCMRSDAQSMAACTRKACFEYSMPRCLDSQPVETETTSYKKVIYQCDDDVVLSVFYGEYRSDDLRIKLTPEQIYLSDGGTHTAHLLSRERSASGEKYRSKEITFHAKGQSATVLKDGKVSYQNCTLTP</sequence>
<name>A0AAN2BJG5_9GAMM</name>
<dbReference type="Proteomes" id="UP001320119">
    <property type="component" value="Chromosome"/>
</dbReference>
<keyword evidence="4" id="KW-0449">Lipoprotein</keyword>
<evidence type="ECO:0000259" key="6">
    <source>
        <dbReference type="Pfam" id="PF09864"/>
    </source>
</evidence>
<dbReference type="AlphaFoldDB" id="A0AAN2BJG5"/>
<proteinExistence type="predicted"/>
<keyword evidence="3" id="KW-0564">Palmitate</keyword>
<dbReference type="InterPro" id="IPR018660">
    <property type="entry name" value="MliC"/>
</dbReference>
<accession>A0AAN2BJG5</accession>
<keyword evidence="2" id="KW-0472">Membrane</keyword>
<evidence type="ECO:0000256" key="3">
    <source>
        <dbReference type="ARBA" id="ARBA00023139"/>
    </source>
</evidence>
<dbReference type="Gene3D" id="2.40.128.200">
    <property type="match status" value="1"/>
</dbReference>
<dbReference type="InterPro" id="IPR036328">
    <property type="entry name" value="MliC_sf"/>
</dbReference>
<feature type="signal peptide" evidence="5">
    <location>
        <begin position="1"/>
        <end position="29"/>
    </location>
</feature>
<dbReference type="KEGG" id="marq:MARGE09_P1190"/>
<keyword evidence="8" id="KW-1185">Reference proteome</keyword>
<dbReference type="SUPFAM" id="SSF141488">
    <property type="entry name" value="YdhA-like"/>
    <property type="match status" value="1"/>
</dbReference>
<evidence type="ECO:0000313" key="8">
    <source>
        <dbReference type="Proteomes" id="UP001320119"/>
    </source>
</evidence>
<feature type="chain" id="PRO_5042836076" description="C-type lysozyme inhibitor domain-containing protein" evidence="5">
    <location>
        <begin position="30"/>
        <end position="193"/>
    </location>
</feature>
<protein>
    <recommendedName>
        <fullName evidence="6">C-type lysozyme inhibitor domain-containing protein</fullName>
    </recommendedName>
</protein>
<evidence type="ECO:0000256" key="2">
    <source>
        <dbReference type="ARBA" id="ARBA00023136"/>
    </source>
</evidence>
<evidence type="ECO:0000313" key="7">
    <source>
        <dbReference type="EMBL" id="BCD96990.1"/>
    </source>
</evidence>
<evidence type="ECO:0000256" key="5">
    <source>
        <dbReference type="SAM" id="SignalP"/>
    </source>
</evidence>